<reference evidence="2 3" key="1">
    <citation type="journal article" date="2016" name="Nat. Commun.">
        <title>Thousands of microbial genomes shed light on interconnected biogeochemical processes in an aquifer system.</title>
        <authorList>
            <person name="Anantharaman K."/>
            <person name="Brown C.T."/>
            <person name="Hug L.A."/>
            <person name="Sharon I."/>
            <person name="Castelle C.J."/>
            <person name="Probst A.J."/>
            <person name="Thomas B.C."/>
            <person name="Singh A."/>
            <person name="Wilkins M.J."/>
            <person name="Karaoz U."/>
            <person name="Brodie E.L."/>
            <person name="Williams K.H."/>
            <person name="Hubbard S.S."/>
            <person name="Banfield J.F."/>
        </authorList>
    </citation>
    <scope>NUCLEOTIDE SEQUENCE [LARGE SCALE GENOMIC DNA]</scope>
</reference>
<comment type="caution">
    <text evidence="2">The sequence shown here is derived from an EMBL/GenBank/DDBJ whole genome shotgun (WGS) entry which is preliminary data.</text>
</comment>
<evidence type="ECO:0000256" key="1">
    <source>
        <dbReference type="SAM" id="SignalP"/>
    </source>
</evidence>
<keyword evidence="1" id="KW-0732">Signal</keyword>
<dbReference type="EMBL" id="META01000005">
    <property type="protein sequence ID" value="OGB74061.1"/>
    <property type="molecule type" value="Genomic_DNA"/>
</dbReference>
<accession>A0A1F4NRK6</accession>
<dbReference type="AlphaFoldDB" id="A0A1F4NRK6"/>
<proteinExistence type="predicted"/>
<feature type="signal peptide" evidence="1">
    <location>
        <begin position="1"/>
        <end position="17"/>
    </location>
</feature>
<gene>
    <name evidence="2" type="ORF">A2V68_02405</name>
</gene>
<protein>
    <submittedName>
        <fullName evidence="2">Uncharacterized protein</fullName>
    </submittedName>
</protein>
<evidence type="ECO:0000313" key="3">
    <source>
        <dbReference type="Proteomes" id="UP000176651"/>
    </source>
</evidence>
<dbReference type="Proteomes" id="UP000176651">
    <property type="component" value="Unassembled WGS sequence"/>
</dbReference>
<organism evidence="2 3">
    <name type="scientific">candidate division Kazan bacterium RBG_13_50_9</name>
    <dbReference type="NCBI Taxonomy" id="1798535"/>
    <lineage>
        <taxon>Bacteria</taxon>
        <taxon>Bacteria division Kazan-3B-28</taxon>
    </lineage>
</organism>
<feature type="chain" id="PRO_5009512969" evidence="1">
    <location>
        <begin position="18"/>
        <end position="251"/>
    </location>
</feature>
<sequence length="251" mass="26847">MSLFIAISAAAPQSALAEDAAGVDIPPGYVVTVSLFIYDGNKTGTTYSLGVILDAHHIISSKRAVLAHPLDALESRLAYRIIVVTSKTEVLSVTEYLYSPEAQQVLLTTKEELRSTTSLELVYNYAPTAGEELSALLLVSAEGEPLEVTNLKLEPVAIEKIKVVITDRILGGILTATEYLYPLQQQGASFLLTCKIHGGIVLNGAGQVVGLLLEDQDGQLFLLPLRGNEDEDEGNGPPATGVPDYINMLPN</sequence>
<evidence type="ECO:0000313" key="2">
    <source>
        <dbReference type="EMBL" id="OGB74061.1"/>
    </source>
</evidence>
<name>A0A1F4NRK6_UNCK3</name>